<dbReference type="Gene3D" id="1.25.40.410">
    <property type="match status" value="1"/>
</dbReference>
<evidence type="ECO:0000256" key="1">
    <source>
        <dbReference type="ARBA" id="ARBA00022658"/>
    </source>
</evidence>
<keyword evidence="1" id="KW-0344">Guanine-nucleotide releasing factor</keyword>
<dbReference type="Pfam" id="PF06920">
    <property type="entry name" value="DHR-2_Lobe_A"/>
    <property type="match status" value="1"/>
</dbReference>
<dbReference type="InterPro" id="IPR046769">
    <property type="entry name" value="DOCKER_Lobe_A"/>
</dbReference>
<accession>D3BJQ0</accession>
<dbReference type="Proteomes" id="UP000001396">
    <property type="component" value="Unassembled WGS sequence"/>
</dbReference>
<dbReference type="InParanoid" id="D3BJQ0"/>
<comment type="similarity">
    <text evidence="2">Belongs to the DOCK family.</text>
</comment>
<dbReference type="EMBL" id="ADBJ01000038">
    <property type="protein sequence ID" value="EFA78130.1"/>
    <property type="molecule type" value="Genomic_DNA"/>
</dbReference>
<feature type="region of interest" description="Disordered" evidence="3">
    <location>
        <begin position="119"/>
        <end position="152"/>
    </location>
</feature>
<evidence type="ECO:0000259" key="4">
    <source>
        <dbReference type="PROSITE" id="PS51651"/>
    </source>
</evidence>
<dbReference type="AlphaFoldDB" id="D3BJQ0"/>
<protein>
    <submittedName>
        <fullName evidence="5">DOCK family protein</fullName>
    </submittedName>
</protein>
<dbReference type="OMA" id="PAFTQRC"/>
<feature type="compositionally biased region" description="Basic and acidic residues" evidence="3">
    <location>
        <begin position="882"/>
        <end position="899"/>
    </location>
</feature>
<dbReference type="GO" id="GO:0005085">
    <property type="term" value="F:guanyl-nucleotide exchange factor activity"/>
    <property type="evidence" value="ECO:0007669"/>
    <property type="project" value="UniProtKB-KW"/>
</dbReference>
<dbReference type="GO" id="GO:0007264">
    <property type="term" value="P:small GTPase-mediated signal transduction"/>
    <property type="evidence" value="ECO:0007669"/>
    <property type="project" value="InterPro"/>
</dbReference>
<keyword evidence="6" id="KW-1185">Reference proteome</keyword>
<feature type="region of interest" description="Disordered" evidence="3">
    <location>
        <begin position="76"/>
        <end position="105"/>
    </location>
</feature>
<gene>
    <name evidence="5" type="primary">zizC</name>
    <name evidence="5" type="ORF">PPL_08779</name>
</gene>
<feature type="region of interest" description="Disordered" evidence="3">
    <location>
        <begin position="1"/>
        <end position="32"/>
    </location>
</feature>
<reference evidence="5 6" key="1">
    <citation type="journal article" date="2011" name="Genome Res.">
        <title>Phylogeny-wide analysis of social amoeba genomes highlights ancient origins for complex intercellular communication.</title>
        <authorList>
            <person name="Heidel A.J."/>
            <person name="Lawal H.M."/>
            <person name="Felder M."/>
            <person name="Schilde C."/>
            <person name="Helps N.R."/>
            <person name="Tunggal B."/>
            <person name="Rivero F."/>
            <person name="John U."/>
            <person name="Schleicher M."/>
            <person name="Eichinger L."/>
            <person name="Platzer M."/>
            <person name="Noegel A.A."/>
            <person name="Schaap P."/>
            <person name="Gloeckner G."/>
        </authorList>
    </citation>
    <scope>NUCLEOTIDE SEQUENCE [LARGE SCALE GENOMIC DNA]</scope>
    <source>
        <strain evidence="6">ATCC 26659 / Pp 5 / PN500</strain>
    </source>
</reference>
<feature type="region of interest" description="Disordered" evidence="3">
    <location>
        <begin position="813"/>
        <end position="844"/>
    </location>
</feature>
<dbReference type="InterPro" id="IPR026791">
    <property type="entry name" value="DOCK"/>
</dbReference>
<organism evidence="5 6">
    <name type="scientific">Heterostelium pallidum (strain ATCC 26659 / Pp 5 / PN500)</name>
    <name type="common">Cellular slime mold</name>
    <name type="synonym">Polysphondylium pallidum</name>
    <dbReference type="NCBI Taxonomy" id="670386"/>
    <lineage>
        <taxon>Eukaryota</taxon>
        <taxon>Amoebozoa</taxon>
        <taxon>Evosea</taxon>
        <taxon>Eumycetozoa</taxon>
        <taxon>Dictyostelia</taxon>
        <taxon>Acytosteliales</taxon>
        <taxon>Acytosteliaceae</taxon>
        <taxon>Heterostelium</taxon>
    </lineage>
</organism>
<dbReference type="Pfam" id="PF20422">
    <property type="entry name" value="DHR-2_Lobe_B"/>
    <property type="match status" value="1"/>
</dbReference>
<dbReference type="InterPro" id="IPR046773">
    <property type="entry name" value="DOCKER_Lobe_C"/>
</dbReference>
<feature type="compositionally biased region" description="Low complexity" evidence="3">
    <location>
        <begin position="86"/>
        <end position="103"/>
    </location>
</feature>
<comment type="caution">
    <text evidence="5">The sequence shown here is derived from an EMBL/GenBank/DDBJ whole genome shotgun (WGS) entry which is preliminary data.</text>
</comment>
<name>D3BJQ0_HETP5</name>
<evidence type="ECO:0000313" key="5">
    <source>
        <dbReference type="EMBL" id="EFA78130.1"/>
    </source>
</evidence>
<dbReference type="PANTHER" id="PTHR23317:SF76">
    <property type="entry name" value="LD20667P"/>
    <property type="match status" value="1"/>
</dbReference>
<dbReference type="InterPro" id="IPR043161">
    <property type="entry name" value="DOCK_C_lobe_A"/>
</dbReference>
<dbReference type="PROSITE" id="PS51651">
    <property type="entry name" value="DOCKER"/>
    <property type="match status" value="1"/>
</dbReference>
<dbReference type="GeneID" id="31364256"/>
<dbReference type="InterPro" id="IPR043162">
    <property type="entry name" value="DOCK_C_lobe_C"/>
</dbReference>
<dbReference type="RefSeq" id="XP_020430256.1">
    <property type="nucleotide sequence ID" value="XM_020579581.1"/>
</dbReference>
<feature type="compositionally biased region" description="Low complexity" evidence="3">
    <location>
        <begin position="1"/>
        <end position="15"/>
    </location>
</feature>
<dbReference type="InterPro" id="IPR027357">
    <property type="entry name" value="DOCKER_dom"/>
</dbReference>
<evidence type="ECO:0000256" key="2">
    <source>
        <dbReference type="PROSITE-ProRule" id="PRU00984"/>
    </source>
</evidence>
<feature type="domain" description="DOCKER" evidence="4">
    <location>
        <begin position="389"/>
        <end position="812"/>
    </location>
</feature>
<dbReference type="STRING" id="670386.D3BJQ0"/>
<dbReference type="Pfam" id="PF20421">
    <property type="entry name" value="DHR-2_Lobe_C"/>
    <property type="match status" value="1"/>
</dbReference>
<feature type="compositionally biased region" description="Gly residues" evidence="3">
    <location>
        <begin position="16"/>
        <end position="26"/>
    </location>
</feature>
<evidence type="ECO:0000313" key="6">
    <source>
        <dbReference type="Proteomes" id="UP000001396"/>
    </source>
</evidence>
<sequence>MHSNSMLSPSPSMSSPGGGIGGGSGGSDIPMSSISKLLKKNHNNHQKGGSLQVTGSEGLQSMQSFNAMTLSSLTAGDRGSLGAGPGSNNSSNNSSGNTSPLTSARDSHHLTIQHSMSSLSFSTPVEGSPGLLSSPRQPLTRAPSISRVRPLSSNEPTLCAESNLIVLDFVEEFIDAYQVNLADPTSPVMESVFNLLMGLLRRKQSHRVIHSLFASLHTFIAKFRLHLFRVNNQYCGILCQHILNYCNSITKNIRIQSTAFFYSLFKHNHQEIGNFGRVKIQSTIALSKLASDSKFIRGGARMLESSLATLSLYSSHESSTCSDSAILSKEQIDTLSPDEIKVVRERFHTQIQTMSSKLIKIIRDTMRVNKLKAHSDPETVHELYSKIASGYSDTPIIRLDWLSALSSLHVEQENYFEAAICQIRIALLIHTYLEQHKLLPCPLDLSLIDRINPNLKEIVVEEDEGVCTSPLFSVEGMRSSILLAINQMRMAECFEFSILLYKVIIPLHENDRDYIRLSEYYKQSHKLYDEIIRSNENKSRMLGRYYRVGFYGKRFDELNGMEFVYKEPKLTHLFALTERLKSFYREKLGEQIFIFPDSSRVTKSNLEPDKLYIQITSLKPYFKDSRTNYFDRKTLLNQFVFITPFTLSGKSQGSITEQFHRKTILTIECVAPNMLKRYPVVDYKEIEISPIENSIEAITQRTRLLAMEINQSPPNIKTLQGVLQGSVLLQVNAGAIEICRGFLAKSQRASWPTEKVNQLADGCTEFLEQCKNALLINKRLIQMDQIGFHHELEIGYRKLQFKMDKYIKGEINESDEADIDRQQSTASSAHDDDDDSQLTMTEESYDDISIKESGSILENMTPSLLFIPNLIKDKKKSGFLSVREDRKSKRESRELKDDSSISSPKASDKLKAVFNQ</sequence>
<feature type="compositionally biased region" description="Basic and acidic residues" evidence="3">
    <location>
        <begin position="906"/>
        <end position="916"/>
    </location>
</feature>
<dbReference type="PANTHER" id="PTHR23317">
    <property type="entry name" value="DEDICATOR OF CYTOKINESIS DOCK"/>
    <property type="match status" value="1"/>
</dbReference>
<proteinExistence type="inferred from homology"/>
<dbReference type="InterPro" id="IPR046770">
    <property type="entry name" value="DOCKER_Lobe_B"/>
</dbReference>
<dbReference type="Gene3D" id="1.20.58.740">
    <property type="match status" value="1"/>
</dbReference>
<feature type="region of interest" description="Disordered" evidence="3">
    <location>
        <begin position="881"/>
        <end position="916"/>
    </location>
</feature>
<dbReference type="CDD" id="cd11684">
    <property type="entry name" value="DHR2_DOCK"/>
    <property type="match status" value="1"/>
</dbReference>
<evidence type="ECO:0000256" key="3">
    <source>
        <dbReference type="SAM" id="MobiDB-lite"/>
    </source>
</evidence>